<sequence length="262" mass="30060">MQSKQTINDFPKISLNLKNSSLSAVKALHVVAYGDKGLPRQTRKNLRNFTNFAWDKGSQEYSTKIDDIKNKLSMPDLVAVCHVLVLNYTGSEDDVIERICSFLNDFNLEDETDDEDEDASDDNGDKDVYHNEEGKYVTDDDGDNEDNDVNSDKDEEGKDVTEDDGDNKDNDVNNDKDAYHEDEEESKDVTDDNSNHDDNRKDKRTTDLFTRNRSKSNNMTRGRLNDSFALTFRDVEELVESYEPFFNSFILQSISNDNKRLC</sequence>
<evidence type="ECO:0008006" key="4">
    <source>
        <dbReference type="Google" id="ProtNLM"/>
    </source>
</evidence>
<organism evidence="2 3">
    <name type="scientific">Diabrotica virgifera virgifera</name>
    <name type="common">western corn rootworm</name>
    <dbReference type="NCBI Taxonomy" id="50390"/>
    <lineage>
        <taxon>Eukaryota</taxon>
        <taxon>Metazoa</taxon>
        <taxon>Ecdysozoa</taxon>
        <taxon>Arthropoda</taxon>
        <taxon>Hexapoda</taxon>
        <taxon>Insecta</taxon>
        <taxon>Pterygota</taxon>
        <taxon>Neoptera</taxon>
        <taxon>Endopterygota</taxon>
        <taxon>Coleoptera</taxon>
        <taxon>Polyphaga</taxon>
        <taxon>Cucujiformia</taxon>
        <taxon>Chrysomeloidea</taxon>
        <taxon>Chrysomelidae</taxon>
        <taxon>Galerucinae</taxon>
        <taxon>Diabroticina</taxon>
        <taxon>Diabroticites</taxon>
        <taxon>Diabrotica</taxon>
    </lineage>
</organism>
<feature type="region of interest" description="Disordered" evidence="1">
    <location>
        <begin position="111"/>
        <end position="220"/>
    </location>
</feature>
<feature type="compositionally biased region" description="Acidic residues" evidence="1">
    <location>
        <begin position="111"/>
        <end position="122"/>
    </location>
</feature>
<dbReference type="InterPro" id="IPR044198">
    <property type="entry name" value="DEK"/>
</dbReference>
<protein>
    <recommendedName>
        <fullName evidence="4">Protein PFC0760c-like</fullName>
    </recommendedName>
</protein>
<accession>A0ABM5KFC9</accession>
<feature type="compositionally biased region" description="Polar residues" evidence="1">
    <location>
        <begin position="207"/>
        <end position="220"/>
    </location>
</feature>
<feature type="compositionally biased region" description="Basic and acidic residues" evidence="1">
    <location>
        <begin position="123"/>
        <end position="138"/>
    </location>
</feature>
<feature type="compositionally biased region" description="Basic and acidic residues" evidence="1">
    <location>
        <begin position="187"/>
        <end position="206"/>
    </location>
</feature>
<dbReference type="Proteomes" id="UP001652700">
    <property type="component" value="Unplaced"/>
</dbReference>
<dbReference type="PANTHER" id="PTHR13468:SF1">
    <property type="entry name" value="PROTEIN DEK"/>
    <property type="match status" value="1"/>
</dbReference>
<name>A0ABM5KFC9_DIAVI</name>
<feature type="compositionally biased region" description="Basic and acidic residues" evidence="1">
    <location>
        <begin position="167"/>
        <end position="179"/>
    </location>
</feature>
<keyword evidence="3" id="KW-1185">Reference proteome</keyword>
<feature type="compositionally biased region" description="Acidic residues" evidence="1">
    <location>
        <begin position="139"/>
        <end position="149"/>
    </location>
</feature>
<evidence type="ECO:0000256" key="1">
    <source>
        <dbReference type="SAM" id="MobiDB-lite"/>
    </source>
</evidence>
<reference evidence="2" key="1">
    <citation type="submission" date="2025-05" db="UniProtKB">
        <authorList>
            <consortium name="EnsemblMetazoa"/>
        </authorList>
    </citation>
    <scope>IDENTIFICATION</scope>
</reference>
<feature type="compositionally biased region" description="Basic and acidic residues" evidence="1">
    <location>
        <begin position="150"/>
        <end position="160"/>
    </location>
</feature>
<proteinExistence type="predicted"/>
<dbReference type="GeneID" id="126886090"/>
<dbReference type="RefSeq" id="XP_050508890.1">
    <property type="nucleotide sequence ID" value="XM_050652933.1"/>
</dbReference>
<dbReference type="EnsemblMetazoa" id="XM_050652933.1">
    <property type="protein sequence ID" value="XP_050508890.1"/>
    <property type="gene ID" value="LOC126886090"/>
</dbReference>
<dbReference type="PANTHER" id="PTHR13468">
    <property type="entry name" value="DEK PROTEIN"/>
    <property type="match status" value="1"/>
</dbReference>
<evidence type="ECO:0000313" key="3">
    <source>
        <dbReference type="Proteomes" id="UP001652700"/>
    </source>
</evidence>
<evidence type="ECO:0000313" key="2">
    <source>
        <dbReference type="EnsemblMetazoa" id="XP_050508890.1"/>
    </source>
</evidence>